<evidence type="ECO:0000256" key="1">
    <source>
        <dbReference type="SAM" id="MobiDB-lite"/>
    </source>
</evidence>
<name>A9P0J5_PICSI</name>
<dbReference type="EMBL" id="EF087151">
    <property type="protein sequence ID" value="ABK26406.1"/>
    <property type="molecule type" value="mRNA"/>
</dbReference>
<dbReference type="EMBL" id="EF677294">
    <property type="protein sequence ID" value="ABR17128.1"/>
    <property type="molecule type" value="mRNA"/>
</dbReference>
<accession>A9P0J5</accession>
<dbReference type="GO" id="GO:0042793">
    <property type="term" value="P:plastid transcription"/>
    <property type="evidence" value="ECO:0007669"/>
    <property type="project" value="InterPro"/>
</dbReference>
<sequence length="162" mass="18690">MAMQIGLRAGPLQSASFSSNGMREQLQSCRVSRLSVKATNDSQNPAEGGNGGKRIWRRRSLKKDRKWERRERTPFLEEQVIRMRGGDQQMSVDLDRLMNQADNKYEFVLDIAAEATEYLVDDPDAFVSMQPMAKVISDRMNEAGFERIDGYDYDKYIRELEI</sequence>
<feature type="region of interest" description="Disordered" evidence="1">
    <location>
        <begin position="35"/>
        <end position="54"/>
    </location>
</feature>
<evidence type="ECO:0000313" key="2">
    <source>
        <dbReference type="EMBL" id="ABK26406.1"/>
    </source>
</evidence>
<dbReference type="GO" id="GO:0000427">
    <property type="term" value="C:plastid-encoded plastid RNA polymerase complex"/>
    <property type="evidence" value="ECO:0007669"/>
    <property type="project" value="InterPro"/>
</dbReference>
<feature type="region of interest" description="Disordered" evidence="1">
    <location>
        <begin position="1"/>
        <end position="21"/>
    </location>
</feature>
<dbReference type="AlphaFoldDB" id="A9P0J5"/>
<dbReference type="OMA" id="MQPMAKV"/>
<organism evidence="2">
    <name type="scientific">Picea sitchensis</name>
    <name type="common">Sitka spruce</name>
    <name type="synonym">Pinus sitchensis</name>
    <dbReference type="NCBI Taxonomy" id="3332"/>
    <lineage>
        <taxon>Eukaryota</taxon>
        <taxon>Viridiplantae</taxon>
        <taxon>Streptophyta</taxon>
        <taxon>Embryophyta</taxon>
        <taxon>Tracheophyta</taxon>
        <taxon>Spermatophyta</taxon>
        <taxon>Pinopsida</taxon>
        <taxon>Pinidae</taxon>
        <taxon>Conifers I</taxon>
        <taxon>Pinales</taxon>
        <taxon>Pinaceae</taxon>
        <taxon>Picea</taxon>
    </lineage>
</organism>
<dbReference type="PANTHER" id="PTHR37257:SF1">
    <property type="entry name" value="PROTEIN PLASTID TRANSCRIPTIONALLY ACTIVE 7"/>
    <property type="match status" value="1"/>
</dbReference>
<protein>
    <submittedName>
        <fullName evidence="2">Uncharacterized protein</fullName>
    </submittedName>
</protein>
<reference evidence="3" key="1">
    <citation type="submission" date="2007-06" db="EMBL/GenBank/DDBJ databases">
        <title>Full length cDNA sequences from Sitka Spruce (Picea sitchensis).</title>
        <authorList>
            <person name="Ralph S.G."/>
            <person name="Chun H.E."/>
            <person name="Liao N."/>
            <person name="Ali J."/>
            <person name="Reid K."/>
            <person name="Kolosova N."/>
            <person name="Cooper N."/>
            <person name="Cullis C."/>
            <person name="Jancsik S."/>
            <person name="Moore R."/>
            <person name="Mayo M."/>
            <person name="Wagner S."/>
            <person name="Holt R.A."/>
            <person name="Jones S.J.M."/>
            <person name="Marra M.A."/>
            <person name="Ritland C.E."/>
            <person name="Ritland K."/>
            <person name="Bohlmann J."/>
        </authorList>
    </citation>
    <scope>NUCLEOTIDE SEQUENCE</scope>
    <source>
        <tissue evidence="3">Green portion of the leader tissue</tissue>
    </source>
</reference>
<dbReference type="PANTHER" id="PTHR37257">
    <property type="entry name" value="PROTEIN PLASTID TRANSCRIPTIONALLY ACTIVE 7"/>
    <property type="match status" value="1"/>
</dbReference>
<evidence type="ECO:0000313" key="3">
    <source>
        <dbReference type="EMBL" id="ABR17128.1"/>
    </source>
</evidence>
<reference evidence="2" key="2">
    <citation type="journal article" date="2008" name="BMC Genomics">
        <title>A conifer genomics resource of 200,000 spruce (Picea spp.) ESTs and 6,464 high-quality, sequence-finished full-length cDNAs for Sitka spruce (Picea sitchensis).</title>
        <authorList>
            <person name="Ralph S.G."/>
            <person name="Chun H.J."/>
            <person name="Kolosova N."/>
            <person name="Cooper D."/>
            <person name="Oddy C."/>
            <person name="Ritland C.E."/>
            <person name="Kirkpatrick R."/>
            <person name="Moore R."/>
            <person name="Barber S."/>
            <person name="Holt R.A."/>
            <person name="Jones S.J."/>
            <person name="Marra M.A."/>
            <person name="Douglas C.J."/>
            <person name="Ritland K."/>
            <person name="Bohlmann J."/>
        </authorList>
    </citation>
    <scope>NUCLEOTIDE SEQUENCE</scope>
    <source>
        <tissue evidence="2">Bark</tissue>
    </source>
</reference>
<dbReference type="InterPro" id="IPR038958">
    <property type="entry name" value="PTAC7"/>
</dbReference>
<proteinExistence type="evidence at transcript level"/>